<evidence type="ECO:0000256" key="2">
    <source>
        <dbReference type="SAM" id="Phobius"/>
    </source>
</evidence>
<proteinExistence type="predicted"/>
<comment type="caution">
    <text evidence="3">The sequence shown here is derived from an EMBL/GenBank/DDBJ whole genome shotgun (WGS) entry which is preliminary data.</text>
</comment>
<organism evidence="3 4">
    <name type="scientific">Sanghuangporus baumii</name>
    <name type="common">Phellinus baumii</name>
    <dbReference type="NCBI Taxonomy" id="108892"/>
    <lineage>
        <taxon>Eukaryota</taxon>
        <taxon>Fungi</taxon>
        <taxon>Dikarya</taxon>
        <taxon>Basidiomycota</taxon>
        <taxon>Agaricomycotina</taxon>
        <taxon>Agaricomycetes</taxon>
        <taxon>Hymenochaetales</taxon>
        <taxon>Hymenochaetaceae</taxon>
        <taxon>Sanghuangporus</taxon>
    </lineage>
</organism>
<keyword evidence="2" id="KW-1133">Transmembrane helix</keyword>
<reference evidence="3" key="1">
    <citation type="submission" date="2016-06" db="EMBL/GenBank/DDBJ databases">
        <title>Draft Genome sequence of the fungus Inonotus baumii.</title>
        <authorList>
            <person name="Zhu H."/>
            <person name="Lin W."/>
        </authorList>
    </citation>
    <scope>NUCLEOTIDE SEQUENCE</scope>
    <source>
        <strain evidence="3">821</strain>
    </source>
</reference>
<gene>
    <name evidence="3" type="ORF">A7U60_g8026</name>
</gene>
<feature type="region of interest" description="Disordered" evidence="1">
    <location>
        <begin position="91"/>
        <end position="115"/>
    </location>
</feature>
<dbReference type="AlphaFoldDB" id="A0A9Q5N5E5"/>
<evidence type="ECO:0000256" key="1">
    <source>
        <dbReference type="SAM" id="MobiDB-lite"/>
    </source>
</evidence>
<feature type="transmembrane region" description="Helical" evidence="2">
    <location>
        <begin position="36"/>
        <end position="69"/>
    </location>
</feature>
<keyword evidence="4" id="KW-1185">Reference proteome</keyword>
<dbReference type="OrthoDB" id="5427664at2759"/>
<evidence type="ECO:0000313" key="3">
    <source>
        <dbReference type="EMBL" id="OCB85068.1"/>
    </source>
</evidence>
<accession>A0A9Q5N5E5</accession>
<sequence>MLQGFYIFHSYLIFAFVLAVLIKAPTFSMTPRCNRHAIVVIFGDIPALSIGRIITCISIGIVILIFTLLCVYDYKLPEQCEKISAWTEEKRKKTTSESDQGGDANQAYEKSVKRKSKNRDRYSEAIDDGMFLTGVDGRLIINLIIIVVLWAIFVSNSELSIVHNHFDGGGDGIGPAPWGLDKSSLCLFLSCLWSVSASLSRNWGLRSADTGATDTITNSDMIYMTWRQVMHLNGYSKMKNSRRSTTMDLSMVMNTSMKVRADRIQSGMIHCAEPGWTSGDSQVPVSLGPLCIPMTPRGMQSTMVLEDRERERERTTSRR</sequence>
<dbReference type="EMBL" id="LNZH02000212">
    <property type="protein sequence ID" value="OCB85068.1"/>
    <property type="molecule type" value="Genomic_DNA"/>
</dbReference>
<keyword evidence="2" id="KW-0472">Membrane</keyword>
<keyword evidence="2" id="KW-0812">Transmembrane</keyword>
<name>A0A9Q5N5E5_SANBA</name>
<feature type="transmembrane region" description="Helical" evidence="2">
    <location>
        <begin position="139"/>
        <end position="156"/>
    </location>
</feature>
<dbReference type="Proteomes" id="UP000757232">
    <property type="component" value="Unassembled WGS sequence"/>
</dbReference>
<evidence type="ECO:0000313" key="4">
    <source>
        <dbReference type="Proteomes" id="UP000757232"/>
    </source>
</evidence>
<protein>
    <submittedName>
        <fullName evidence="3">Uncharacterized protein</fullName>
    </submittedName>
</protein>
<feature type="transmembrane region" description="Helical" evidence="2">
    <location>
        <begin position="6"/>
        <end position="24"/>
    </location>
</feature>